<dbReference type="GO" id="GO:0016491">
    <property type="term" value="F:oxidoreductase activity"/>
    <property type="evidence" value="ECO:0007669"/>
    <property type="project" value="UniProtKB-KW"/>
</dbReference>
<dbReference type="InterPro" id="IPR036812">
    <property type="entry name" value="NAD(P)_OxRdtase_dom_sf"/>
</dbReference>
<keyword evidence="7" id="KW-1185">Reference proteome</keyword>
<dbReference type="OrthoDB" id="9772407at2"/>
<dbReference type="PANTHER" id="PTHR43364:SF4">
    <property type="entry name" value="NAD(P)-LINKED OXIDOREDUCTASE SUPERFAMILY PROTEIN"/>
    <property type="match status" value="1"/>
</dbReference>
<comment type="caution">
    <text evidence="6">The sequence shown here is derived from an EMBL/GenBank/DDBJ whole genome shotgun (WGS) entry which is preliminary data.</text>
</comment>
<evidence type="ECO:0000256" key="4">
    <source>
        <dbReference type="ARBA" id="ARBA00070119"/>
    </source>
</evidence>
<dbReference type="SUPFAM" id="SSF51430">
    <property type="entry name" value="NAD(P)-linked oxidoreductase"/>
    <property type="match status" value="1"/>
</dbReference>
<dbReference type="InterPro" id="IPR050523">
    <property type="entry name" value="AKR_Detox_Biosynth"/>
</dbReference>
<keyword evidence="1" id="KW-0521">NADP</keyword>
<dbReference type="PANTHER" id="PTHR43364">
    <property type="entry name" value="NADH-SPECIFIC METHYLGLYOXAL REDUCTASE-RELATED"/>
    <property type="match status" value="1"/>
</dbReference>
<feature type="domain" description="NADP-dependent oxidoreductase" evidence="5">
    <location>
        <begin position="16"/>
        <end position="338"/>
    </location>
</feature>
<evidence type="ECO:0000259" key="5">
    <source>
        <dbReference type="Pfam" id="PF00248"/>
    </source>
</evidence>
<reference evidence="7" key="1">
    <citation type="submission" date="2017-11" db="EMBL/GenBank/DDBJ databases">
        <title>The draft genome sequence of Chromatocurvus sp. F02.</title>
        <authorList>
            <person name="Du Z.-J."/>
            <person name="Chang Y.-Q."/>
        </authorList>
    </citation>
    <scope>NUCLEOTIDE SEQUENCE [LARGE SCALE GENOMIC DNA]</scope>
    <source>
        <strain evidence="7">F02</strain>
    </source>
</reference>
<evidence type="ECO:0000256" key="1">
    <source>
        <dbReference type="ARBA" id="ARBA00022857"/>
    </source>
</evidence>
<proteinExistence type="inferred from homology"/>
<sequence length="347" mass="38246">MEYRKLGNTDIDVSLICLGTMTFGEQNSEPEAFRQLDYALDRGVNFVDTAEMYPVAPRPETQGASERHVGAWLKQSGKRDQIVLATKVTGRGDQNSGVSHIRGGPRLSRSHIHEAIDGSLQRLGTDHVDLYQVHWPERATNFFGNLGYRHLDNDGIGIEETLSALGELVTAGKVRHIGISNETPWGVMEYLRLAQEKKLPRIVSIQNPYNFLNRSFEVGLAEMAIREQVSLLAYSPLAFGTLSGKYLNGARPAGSRLALFDRFVRYGNPQAEAAAAAYVALAQEHGLNPAQMALAFVNSRQFTASNIIGATTMEQLHSNIDSINLVLDKALLNALDTIHQQYCIPSP</sequence>
<gene>
    <name evidence="6" type="ORF">CWI75_01215</name>
</gene>
<dbReference type="NCBIfam" id="NF007912">
    <property type="entry name" value="PRK10625.1"/>
    <property type="match status" value="1"/>
</dbReference>
<dbReference type="RefSeq" id="WP_101519639.1">
    <property type="nucleotide sequence ID" value="NZ_PKLZ01000001.1"/>
</dbReference>
<dbReference type="InterPro" id="IPR023210">
    <property type="entry name" value="NADP_OxRdtase_dom"/>
</dbReference>
<name>A0A2N5Y6K0_9GAMM</name>
<dbReference type="EMBL" id="PKLZ01000001">
    <property type="protein sequence ID" value="PLW84002.1"/>
    <property type="molecule type" value="Genomic_DNA"/>
</dbReference>
<evidence type="ECO:0000313" key="6">
    <source>
        <dbReference type="EMBL" id="PLW84002.1"/>
    </source>
</evidence>
<evidence type="ECO:0000256" key="2">
    <source>
        <dbReference type="ARBA" id="ARBA00023002"/>
    </source>
</evidence>
<dbReference type="AlphaFoldDB" id="A0A2N5Y6K0"/>
<dbReference type="CDD" id="cd19094">
    <property type="entry name" value="AKR_Tas-like"/>
    <property type="match status" value="1"/>
</dbReference>
<dbReference type="Gene3D" id="3.20.20.100">
    <property type="entry name" value="NADP-dependent oxidoreductase domain"/>
    <property type="match status" value="1"/>
</dbReference>
<comment type="similarity">
    <text evidence="3">Belongs to the aldo/keto reductase family. Aldo/keto reductase 2 subfamily.</text>
</comment>
<organism evidence="6 7">
    <name type="scientific">Kineobactrum sediminis</name>
    <dbReference type="NCBI Taxonomy" id="1905677"/>
    <lineage>
        <taxon>Bacteria</taxon>
        <taxon>Pseudomonadati</taxon>
        <taxon>Pseudomonadota</taxon>
        <taxon>Gammaproteobacteria</taxon>
        <taxon>Cellvibrionales</taxon>
        <taxon>Halieaceae</taxon>
        <taxon>Kineobactrum</taxon>
    </lineage>
</organism>
<evidence type="ECO:0000256" key="3">
    <source>
        <dbReference type="ARBA" id="ARBA00038157"/>
    </source>
</evidence>
<protein>
    <recommendedName>
        <fullName evidence="4">Protein tas</fullName>
    </recommendedName>
</protein>
<keyword evidence="2" id="KW-0560">Oxidoreductase</keyword>
<dbReference type="FunFam" id="3.20.20.100:FF:000005">
    <property type="entry name" value="NADP(H)-dependent aldo-keto reductase"/>
    <property type="match status" value="1"/>
</dbReference>
<accession>A0A2N5Y6K0</accession>
<dbReference type="Pfam" id="PF00248">
    <property type="entry name" value="Aldo_ket_red"/>
    <property type="match status" value="1"/>
</dbReference>
<evidence type="ECO:0000313" key="7">
    <source>
        <dbReference type="Proteomes" id="UP000234845"/>
    </source>
</evidence>
<dbReference type="Proteomes" id="UP000234845">
    <property type="component" value="Unassembled WGS sequence"/>
</dbReference>